<name>A0A2N9GAF2_FAGSY</name>
<dbReference type="EMBL" id="OIVN01001661">
    <property type="protein sequence ID" value="SPC96339.1"/>
    <property type="molecule type" value="Genomic_DNA"/>
</dbReference>
<proteinExistence type="predicted"/>
<evidence type="ECO:0000313" key="1">
    <source>
        <dbReference type="EMBL" id="SPC96339.1"/>
    </source>
</evidence>
<gene>
    <name evidence="1" type="ORF">FSB_LOCUS24221</name>
</gene>
<dbReference type="AlphaFoldDB" id="A0A2N9GAF2"/>
<protein>
    <submittedName>
        <fullName evidence="1">Uncharacterized protein</fullName>
    </submittedName>
</protein>
<reference evidence="1" key="1">
    <citation type="submission" date="2018-02" db="EMBL/GenBank/DDBJ databases">
        <authorList>
            <person name="Cohen D.B."/>
            <person name="Kent A.D."/>
        </authorList>
    </citation>
    <scope>NUCLEOTIDE SEQUENCE</scope>
</reference>
<sequence>MPLLMSVFKTLISRHFHTLLKPQNPLYFSHKALPISSRFYNTTTSSPHIEHVIETENGNEKQENNKAMDVKFKEAMGLKRRLKKLERAQYNERVVEETRKEPQVYKQLSPDMELFVNHLYKEGYFNNANFLPGNKLEFSCFESKYGQEFIKFAAEKFAKDNQEIANSLNSFRTSLILIKALEDNGNHGGPSLKDPLQVPDGPITRSRAKKIKEAMQGLVQFTWDKANKSPTLKVGLKEGESNFDPLDTSCGRHDLGLLFGSYCY</sequence>
<organism evidence="1">
    <name type="scientific">Fagus sylvatica</name>
    <name type="common">Beechnut</name>
    <dbReference type="NCBI Taxonomy" id="28930"/>
    <lineage>
        <taxon>Eukaryota</taxon>
        <taxon>Viridiplantae</taxon>
        <taxon>Streptophyta</taxon>
        <taxon>Embryophyta</taxon>
        <taxon>Tracheophyta</taxon>
        <taxon>Spermatophyta</taxon>
        <taxon>Magnoliopsida</taxon>
        <taxon>eudicotyledons</taxon>
        <taxon>Gunneridae</taxon>
        <taxon>Pentapetalae</taxon>
        <taxon>rosids</taxon>
        <taxon>fabids</taxon>
        <taxon>Fagales</taxon>
        <taxon>Fagaceae</taxon>
        <taxon>Fagus</taxon>
    </lineage>
</organism>
<accession>A0A2N9GAF2</accession>